<reference evidence="2 3" key="1">
    <citation type="submission" date="2023-03" db="EMBL/GenBank/DDBJ databases">
        <title>Altererythrobacter sp. CAU 1644 isolated from sand.</title>
        <authorList>
            <person name="Kim W."/>
        </authorList>
    </citation>
    <scope>NUCLEOTIDE SEQUENCE [LARGE SCALE GENOMIC DNA]</scope>
    <source>
        <strain evidence="2 3">CAU 1644</strain>
    </source>
</reference>
<gene>
    <name evidence="2" type="ORF">P7228_02460</name>
</gene>
<sequence>MYGKPDALDRLVQGLLALVALFAAYNGAFMLVDPFGWYEAVGTVKATGPANAHFIKDIGLAYLGSALLIGFAAANPGLRWGSALVGTLWLGAHGVLHIYEVLAGICAPDIFWRDAPGVLGPPLLALLAVGIQLKRQRVSPVPLPKRTFVKLMKRIAGEGEPYYQDLSDAGGFAIEKFQHFMVLSGHYYHAPKELVHMARLGSTRAEDCGPCVEIVRAFALADRMSADRLQNALMGQPESSEDALAYHFGEAIAAGDIVGAAGLGEEIEAQYGRAVRTELALAAASGRLFPAIKRGLGYASACTIPRAD</sequence>
<organism evidence="2 3">
    <name type="scientific">Altererythrobacter arenosus</name>
    <dbReference type="NCBI Taxonomy" id="3032592"/>
    <lineage>
        <taxon>Bacteria</taxon>
        <taxon>Pseudomonadati</taxon>
        <taxon>Pseudomonadota</taxon>
        <taxon>Alphaproteobacteria</taxon>
        <taxon>Sphingomonadales</taxon>
        <taxon>Erythrobacteraceae</taxon>
        <taxon>Altererythrobacter</taxon>
    </lineage>
</organism>
<dbReference type="Proteomes" id="UP001215827">
    <property type="component" value="Chromosome"/>
</dbReference>
<proteinExistence type="predicted"/>
<protein>
    <submittedName>
        <fullName evidence="2">Uncharacterized protein</fullName>
    </submittedName>
</protein>
<evidence type="ECO:0000313" key="2">
    <source>
        <dbReference type="EMBL" id="WFL77948.1"/>
    </source>
</evidence>
<keyword evidence="1" id="KW-0472">Membrane</keyword>
<evidence type="ECO:0000313" key="3">
    <source>
        <dbReference type="Proteomes" id="UP001215827"/>
    </source>
</evidence>
<dbReference type="EMBL" id="CP121106">
    <property type="protein sequence ID" value="WFL77948.1"/>
    <property type="molecule type" value="Genomic_DNA"/>
</dbReference>
<evidence type="ECO:0000256" key="1">
    <source>
        <dbReference type="SAM" id="Phobius"/>
    </source>
</evidence>
<name>A0ABY8FSG4_9SPHN</name>
<feature type="transmembrane region" description="Helical" evidence="1">
    <location>
        <begin position="12"/>
        <end position="32"/>
    </location>
</feature>
<dbReference type="RefSeq" id="WP_278016639.1">
    <property type="nucleotide sequence ID" value="NZ_CP121106.1"/>
</dbReference>
<keyword evidence="1" id="KW-0812">Transmembrane</keyword>
<keyword evidence="1" id="KW-1133">Transmembrane helix</keyword>
<keyword evidence="3" id="KW-1185">Reference proteome</keyword>
<accession>A0ABY8FSG4</accession>
<feature type="transmembrane region" description="Helical" evidence="1">
    <location>
        <begin position="52"/>
        <end position="73"/>
    </location>
</feature>